<organism evidence="1 2">
    <name type="scientific">Durusdinium trenchii</name>
    <dbReference type="NCBI Taxonomy" id="1381693"/>
    <lineage>
        <taxon>Eukaryota</taxon>
        <taxon>Sar</taxon>
        <taxon>Alveolata</taxon>
        <taxon>Dinophyceae</taxon>
        <taxon>Suessiales</taxon>
        <taxon>Symbiodiniaceae</taxon>
        <taxon>Durusdinium</taxon>
    </lineage>
</organism>
<protein>
    <submittedName>
        <fullName evidence="1">Uncharacterized protein</fullName>
    </submittedName>
</protein>
<name>A0ABP0IJP7_9DINO</name>
<reference evidence="1 2" key="1">
    <citation type="submission" date="2024-02" db="EMBL/GenBank/DDBJ databases">
        <authorList>
            <person name="Chen Y."/>
            <person name="Shah S."/>
            <person name="Dougan E. K."/>
            <person name="Thang M."/>
            <person name="Chan C."/>
        </authorList>
    </citation>
    <scope>NUCLEOTIDE SEQUENCE [LARGE SCALE GENOMIC DNA]</scope>
</reference>
<evidence type="ECO:0000313" key="1">
    <source>
        <dbReference type="EMBL" id="CAK9002081.1"/>
    </source>
</evidence>
<accession>A0ABP0IJP7</accession>
<gene>
    <name evidence="1" type="ORF">CCMP2556_LOCUS6713</name>
</gene>
<feature type="non-terminal residue" evidence="1">
    <location>
        <position position="81"/>
    </location>
</feature>
<proteinExistence type="predicted"/>
<dbReference type="Proteomes" id="UP001642484">
    <property type="component" value="Unassembled WGS sequence"/>
</dbReference>
<dbReference type="EMBL" id="CAXAMN010002925">
    <property type="protein sequence ID" value="CAK9002081.1"/>
    <property type="molecule type" value="Genomic_DNA"/>
</dbReference>
<evidence type="ECO:0000313" key="2">
    <source>
        <dbReference type="Proteomes" id="UP001642484"/>
    </source>
</evidence>
<sequence length="81" mass="9137">MFQPRWCVLTNSQLIIYKDEHLSQRQSAERFTEQMTATRFSCHDAVTLHFYDMVMGSTQGEGSVQPLGTGNFHVGIEINGG</sequence>
<comment type="caution">
    <text evidence="1">The sequence shown here is derived from an EMBL/GenBank/DDBJ whole genome shotgun (WGS) entry which is preliminary data.</text>
</comment>
<keyword evidence="2" id="KW-1185">Reference proteome</keyword>